<reference evidence="3 4" key="1">
    <citation type="submission" date="2019-12" db="EMBL/GenBank/DDBJ databases">
        <title>Isolation and characterization of three novel carbon monoxide-oxidizing members of Halobacteria from salione crusts and soils.</title>
        <authorList>
            <person name="Myers M.R."/>
            <person name="King G.M."/>
        </authorList>
    </citation>
    <scope>NUCLEOTIDE SEQUENCE [LARGE SCALE GENOMIC DNA]</scope>
    <source>
        <strain evidence="3 4">WSH3</strain>
    </source>
</reference>
<keyword evidence="2" id="KW-0812">Transmembrane</keyword>
<sequence>MPILTAAGKKSRRNRLRDLVRASLIRGTVLIVPLVLTLIILGFVANFIFSRINPLVSIVESLLGLPNIPTWLVEITVLICLVGLILLIGLVSLEWKSFDRVENAFDDLMTSIPGVGPIYSSFNEMSELLLDSQSQSFKDVKLVEYPTDDSYALAFVTADTPDYIEEGAGHEEMVTLFMPMAPNPVMGGFVISVDRERVVDVDISVQQGIQAIVTSGVSLGSKSMVPEDGDALSDFQVEQDAQPPVVNAAEQIDGSADSAEGTDGSTDDS</sequence>
<feature type="transmembrane region" description="Helical" evidence="2">
    <location>
        <begin position="23"/>
        <end position="48"/>
    </location>
</feature>
<dbReference type="OrthoDB" id="51558at2157"/>
<feature type="region of interest" description="Disordered" evidence="1">
    <location>
        <begin position="239"/>
        <end position="269"/>
    </location>
</feature>
<dbReference type="EMBL" id="WUUT01000005">
    <property type="protein sequence ID" value="MXR52442.1"/>
    <property type="molecule type" value="Genomic_DNA"/>
</dbReference>
<dbReference type="AlphaFoldDB" id="A0A6B0TAM6"/>
<dbReference type="PANTHER" id="PTHR31876">
    <property type="entry name" value="COV-LIKE PROTEIN 1"/>
    <property type="match status" value="1"/>
</dbReference>
<dbReference type="RefSeq" id="WP_159764581.1">
    <property type="nucleotide sequence ID" value="NZ_WUUT01000005.1"/>
</dbReference>
<proteinExistence type="predicted"/>
<keyword evidence="2" id="KW-0472">Membrane</keyword>
<dbReference type="Pfam" id="PF04367">
    <property type="entry name" value="DUF502"/>
    <property type="match status" value="1"/>
</dbReference>
<evidence type="ECO:0000313" key="3">
    <source>
        <dbReference type="EMBL" id="MXR52442.1"/>
    </source>
</evidence>
<gene>
    <name evidence="3" type="ORF">GRX03_12605</name>
</gene>
<protein>
    <submittedName>
        <fullName evidence="3">DUF502 domain-containing protein</fullName>
    </submittedName>
</protein>
<comment type="caution">
    <text evidence="3">The sequence shown here is derived from an EMBL/GenBank/DDBJ whole genome shotgun (WGS) entry which is preliminary data.</text>
</comment>
<evidence type="ECO:0000256" key="2">
    <source>
        <dbReference type="SAM" id="Phobius"/>
    </source>
</evidence>
<dbReference type="InterPro" id="IPR007462">
    <property type="entry name" value="COV1-like"/>
</dbReference>
<organism evidence="3 4">
    <name type="scientific">Halovenus carboxidivorans</name>
    <dbReference type="NCBI Taxonomy" id="2692199"/>
    <lineage>
        <taxon>Archaea</taxon>
        <taxon>Methanobacteriati</taxon>
        <taxon>Methanobacteriota</taxon>
        <taxon>Stenosarchaea group</taxon>
        <taxon>Halobacteria</taxon>
        <taxon>Halobacteriales</taxon>
        <taxon>Haloarculaceae</taxon>
        <taxon>Halovenus</taxon>
    </lineage>
</organism>
<name>A0A6B0TAM6_9EURY</name>
<dbReference type="PANTHER" id="PTHR31876:SF26">
    <property type="entry name" value="PROTEIN LIKE COV 2"/>
    <property type="match status" value="1"/>
</dbReference>
<dbReference type="Proteomes" id="UP000466535">
    <property type="component" value="Unassembled WGS sequence"/>
</dbReference>
<keyword evidence="2" id="KW-1133">Transmembrane helix</keyword>
<feature type="transmembrane region" description="Helical" evidence="2">
    <location>
        <begin position="68"/>
        <end position="91"/>
    </location>
</feature>
<keyword evidence="4" id="KW-1185">Reference proteome</keyword>
<evidence type="ECO:0000256" key="1">
    <source>
        <dbReference type="SAM" id="MobiDB-lite"/>
    </source>
</evidence>
<accession>A0A6B0TAM6</accession>
<evidence type="ECO:0000313" key="4">
    <source>
        <dbReference type="Proteomes" id="UP000466535"/>
    </source>
</evidence>